<dbReference type="Gene3D" id="3.40.50.10170">
    <property type="match status" value="1"/>
</dbReference>
<organism evidence="2 3">
    <name type="scientific">Blautia obeum</name>
    <dbReference type="NCBI Taxonomy" id="40520"/>
    <lineage>
        <taxon>Bacteria</taxon>
        <taxon>Bacillati</taxon>
        <taxon>Bacillota</taxon>
        <taxon>Clostridia</taxon>
        <taxon>Lachnospirales</taxon>
        <taxon>Lachnospiraceae</taxon>
        <taxon>Blautia</taxon>
    </lineage>
</organism>
<proteinExistence type="predicted"/>
<dbReference type="NCBIfam" id="TIGR00762">
    <property type="entry name" value="DegV"/>
    <property type="match status" value="1"/>
</dbReference>
<dbReference type="Proteomes" id="UP000283745">
    <property type="component" value="Unassembled WGS sequence"/>
</dbReference>
<dbReference type="EMBL" id="QSKF01000007">
    <property type="protein sequence ID" value="RHE39644.1"/>
    <property type="molecule type" value="Genomic_DNA"/>
</dbReference>
<name>A0A414J5A5_9FIRM</name>
<dbReference type="InterPro" id="IPR050270">
    <property type="entry name" value="DegV_domain_contain"/>
</dbReference>
<comment type="caution">
    <text evidence="2">The sequence shown here is derived from an EMBL/GenBank/DDBJ whole genome shotgun (WGS) entry which is preliminary data.</text>
</comment>
<dbReference type="RefSeq" id="WP_118050492.1">
    <property type="nucleotide sequence ID" value="NZ_CABJFK010000007.1"/>
</dbReference>
<dbReference type="PANTHER" id="PTHR33434">
    <property type="entry name" value="DEGV DOMAIN-CONTAINING PROTEIN DR_1986-RELATED"/>
    <property type="match status" value="1"/>
</dbReference>
<protein>
    <submittedName>
        <fullName evidence="2">DegV family protein</fullName>
    </submittedName>
</protein>
<keyword evidence="1" id="KW-0446">Lipid-binding</keyword>
<dbReference type="GO" id="GO:0008289">
    <property type="term" value="F:lipid binding"/>
    <property type="evidence" value="ECO:0007669"/>
    <property type="project" value="UniProtKB-KW"/>
</dbReference>
<evidence type="ECO:0000313" key="2">
    <source>
        <dbReference type="EMBL" id="RHE39644.1"/>
    </source>
</evidence>
<dbReference type="PANTHER" id="PTHR33434:SF2">
    <property type="entry name" value="FATTY ACID-BINDING PROTEIN TM_1468"/>
    <property type="match status" value="1"/>
</dbReference>
<dbReference type="AlphaFoldDB" id="A0A414J5A5"/>
<dbReference type="InterPro" id="IPR043168">
    <property type="entry name" value="DegV_C"/>
</dbReference>
<dbReference type="Gene3D" id="3.30.1180.10">
    <property type="match status" value="1"/>
</dbReference>
<dbReference type="Pfam" id="PF02645">
    <property type="entry name" value="DegV"/>
    <property type="match status" value="1"/>
</dbReference>
<accession>A0A414J5A5</accession>
<gene>
    <name evidence="2" type="ORF">DW740_10460</name>
</gene>
<reference evidence="2 3" key="1">
    <citation type="submission" date="2018-08" db="EMBL/GenBank/DDBJ databases">
        <title>A genome reference for cultivated species of the human gut microbiota.</title>
        <authorList>
            <person name="Zou Y."/>
            <person name="Xue W."/>
            <person name="Luo G."/>
        </authorList>
    </citation>
    <scope>NUCLEOTIDE SEQUENCE [LARGE SCALE GENOMIC DNA]</scope>
    <source>
        <strain evidence="2 3">AM28-23</strain>
    </source>
</reference>
<sequence>MVKIISDSTCDLSPELIAKYDIDILPLHILLGEDEYEDGRNITPQQIYDWSDTHKTTPKTSAPSLAEAIELFRPYIEEKREIVCFSISGSMSTSGNVMRLAAEELEASDLVTVIDSANLSTGIGLLVIEAAIMAEKGQSAAEIVATIEVLKPKVRASFVVDTLTYLYRGGRCNAVSAMAGGVLRLHPKIVVENGAMDASKKYRGKINSVIMSYVKDMEEDLKSARPERVFITHSGCDRDTVNAVRSYLESFGIFHEILETRAGGVVSSHCGPGTLGVLFIAK</sequence>
<dbReference type="PROSITE" id="PS51482">
    <property type="entry name" value="DEGV"/>
    <property type="match status" value="1"/>
</dbReference>
<dbReference type="InterPro" id="IPR003797">
    <property type="entry name" value="DegV"/>
</dbReference>
<dbReference type="SUPFAM" id="SSF82549">
    <property type="entry name" value="DAK1/DegV-like"/>
    <property type="match status" value="1"/>
</dbReference>
<evidence type="ECO:0000313" key="3">
    <source>
        <dbReference type="Proteomes" id="UP000283745"/>
    </source>
</evidence>
<evidence type="ECO:0000256" key="1">
    <source>
        <dbReference type="ARBA" id="ARBA00023121"/>
    </source>
</evidence>